<dbReference type="OrthoDB" id="9994905at2759"/>
<name>A0A8E0RMN7_9TREM</name>
<evidence type="ECO:0000313" key="2">
    <source>
        <dbReference type="EMBL" id="KAA0184349.1"/>
    </source>
</evidence>
<dbReference type="Proteomes" id="UP000728185">
    <property type="component" value="Unassembled WGS sequence"/>
</dbReference>
<organism evidence="2 3">
    <name type="scientific">Fasciolopsis buskii</name>
    <dbReference type="NCBI Taxonomy" id="27845"/>
    <lineage>
        <taxon>Eukaryota</taxon>
        <taxon>Metazoa</taxon>
        <taxon>Spiralia</taxon>
        <taxon>Lophotrochozoa</taxon>
        <taxon>Platyhelminthes</taxon>
        <taxon>Trematoda</taxon>
        <taxon>Digenea</taxon>
        <taxon>Plagiorchiida</taxon>
        <taxon>Echinostomata</taxon>
        <taxon>Echinostomatoidea</taxon>
        <taxon>Fasciolidae</taxon>
        <taxon>Fasciolopsis</taxon>
    </lineage>
</organism>
<accession>A0A8E0RMN7</accession>
<feature type="compositionally biased region" description="Low complexity" evidence="1">
    <location>
        <begin position="512"/>
        <end position="532"/>
    </location>
</feature>
<feature type="compositionally biased region" description="Polar residues" evidence="1">
    <location>
        <begin position="1090"/>
        <end position="1102"/>
    </location>
</feature>
<keyword evidence="3" id="KW-1185">Reference proteome</keyword>
<comment type="caution">
    <text evidence="2">The sequence shown here is derived from an EMBL/GenBank/DDBJ whole genome shotgun (WGS) entry which is preliminary data.</text>
</comment>
<feature type="region of interest" description="Disordered" evidence="1">
    <location>
        <begin position="1030"/>
        <end position="1110"/>
    </location>
</feature>
<feature type="region of interest" description="Disordered" evidence="1">
    <location>
        <begin position="503"/>
        <end position="532"/>
    </location>
</feature>
<evidence type="ECO:0000313" key="3">
    <source>
        <dbReference type="Proteomes" id="UP000728185"/>
    </source>
</evidence>
<feature type="compositionally biased region" description="Polar residues" evidence="1">
    <location>
        <begin position="1047"/>
        <end position="1058"/>
    </location>
</feature>
<evidence type="ECO:0000256" key="1">
    <source>
        <dbReference type="SAM" id="MobiDB-lite"/>
    </source>
</evidence>
<feature type="region of interest" description="Disordered" evidence="1">
    <location>
        <begin position="1131"/>
        <end position="1161"/>
    </location>
</feature>
<protein>
    <submittedName>
        <fullName evidence="2">Uncharacterized protein</fullName>
    </submittedName>
</protein>
<gene>
    <name evidence="2" type="ORF">FBUS_02625</name>
</gene>
<dbReference type="EMBL" id="LUCM01011156">
    <property type="protein sequence ID" value="KAA0184349.1"/>
    <property type="molecule type" value="Genomic_DNA"/>
</dbReference>
<proteinExistence type="predicted"/>
<sequence>SLAAVAQYIRDQQNFSVYFRDAPVNVILPEPTRINRSTREDMRIPFGLVVEPYDNHLHGSPLQQYLDELAIAERRYFEKAKLETALHCFGTKDILSQPSDDVILKSSYGILPGQPLSDLQQIVESIQSTILSERSIAQVYKTFQIGLRARAREEFLDLLLERTDLFLMAAHIYVRQLCDSLSNERISPTEPCNPSLHDLTDQTALGDHGETFGQTSCPTLGNADRAVDFGYTSALTVPPRGLKETHLHWLELNLAQEHRYRAMMFLPSERQTLVTSYFNTLLPCFMKPVRYHIPAPTGRNGSMEAKHPILPKCLTDSVHMSLQNFVSAIPPPVVEPQSISGSWLCGLTCPSTSSWEGCMDELLRRLAYQELPINPRCLEPGVSGLDQEPRIHPNSGLGTGLDTTSSRPHLSFLDCHTPADKQNAVLSIGVACVCSDTLAARAVIRLFGCAGFSMTSLLSHPDSGPSMHWDSIPSHSEFPMVEGMQLHLSSSWPLSTSRLPSMQSVASQSHLTNRANANATSSASRSACTSASTSTTATTTKSAFVEHIPDGLVYASLTSVHRLLRELIASGVETPDGVSLNTANNFAPGSDASFFRGLHQGYIFVLSGASDQDLTEPWFNPTDFTSQIVSPIDSFEAPNTPLSDLNTGRHSRNVLRRMNSIDAEDGAETDENVLTPRPDLNRSFFEQEACPESSVKQRPPSNWSPSANGKFLPCLCCTLLQGENHPETDCICGHCCTCVPAGLINQAKCSRASGTFVTPCTTEYSARSSKGGFSQRSWAARLAAVRSAISLLPVDMPHLVLLTREPPNEPIRETTSCGFERTDYSVGKAESQGINSSGMSGSARPSEMSPPVPLIYPASSLLFSQFMRHDLSNLDFTSGLNTTVWNYADDKNAQSPLDSTTEEGDELFDWMHEGTHVLDHVINFLNFCWEKSESTKRELLSGRTRQTRSLSATCQCFTKTRTSEPSSQKRKLNAGSSGQLNTLAKATSCTKVAEKQGNSSLLQSLSAASATGRRAMHTANQTLKKLSASARRQHKNHSSVLGAVPSVGQTPRLQSNANAVPVGNPLHGKSAPFSTNAAQSKIPPHRLSAGDTSLRQPVQRPTSFKGPSVTTSSSHFAPVCWTLGSFSPESVEEKSNIPRTSSELIEKSDSPVKSPSNSPFVKSSLRASIGHRNFSVRRELNSTVSGVSRSRCSVPDCTMLVTSDEYKRMAGNPMSSSVPVPSLLLNSSYSRRPQSSVFADYSVMSDCMTNGSTQYRLGDRSSTGQGGVASTGTSEHPLVISGEYYSSFSVLLILPTN</sequence>
<feature type="non-terminal residue" evidence="2">
    <location>
        <position position="1"/>
    </location>
</feature>
<reference evidence="2" key="1">
    <citation type="submission" date="2019-05" db="EMBL/GenBank/DDBJ databases">
        <title>Annotation for the trematode Fasciolopsis buski.</title>
        <authorList>
            <person name="Choi Y.-J."/>
        </authorList>
    </citation>
    <scope>NUCLEOTIDE SEQUENCE</scope>
    <source>
        <strain evidence="2">HT</strain>
        <tissue evidence="2">Whole worm</tissue>
    </source>
</reference>
<feature type="compositionally biased region" description="Polar residues" evidence="1">
    <location>
        <begin position="1151"/>
        <end position="1161"/>
    </location>
</feature>